<dbReference type="PANTHER" id="PTHR43808">
    <property type="entry name" value="ACETYLORNITHINE DEACETYLASE"/>
    <property type="match status" value="1"/>
</dbReference>
<comment type="cofactor">
    <cofactor evidence="1">
        <name>Co(2+)</name>
        <dbReference type="ChEBI" id="CHEBI:48828"/>
    </cofactor>
</comment>
<evidence type="ECO:0000256" key="5">
    <source>
        <dbReference type="ARBA" id="ARBA00011921"/>
    </source>
</evidence>
<dbReference type="InterPro" id="IPR010182">
    <property type="entry name" value="ArgE/DapE"/>
</dbReference>
<evidence type="ECO:0000256" key="8">
    <source>
        <dbReference type="ARBA" id="ARBA00022801"/>
    </source>
</evidence>
<gene>
    <name evidence="14" type="ORF">CBYS24578_00011054</name>
</gene>
<evidence type="ECO:0000259" key="12">
    <source>
        <dbReference type="Pfam" id="PF00291"/>
    </source>
</evidence>
<evidence type="ECO:0000256" key="2">
    <source>
        <dbReference type="ARBA" id="ARBA00001947"/>
    </source>
</evidence>
<feature type="domain" description="Tryptophan synthase beta chain-like PALP" evidence="12">
    <location>
        <begin position="109"/>
        <end position="364"/>
    </location>
</feature>
<evidence type="ECO:0000313" key="14">
    <source>
        <dbReference type="EMBL" id="CAG9982778.1"/>
    </source>
</evidence>
<dbReference type="PROSITE" id="PS00758">
    <property type="entry name" value="ARGE_DAPE_CPG2_1"/>
    <property type="match status" value="1"/>
</dbReference>
<evidence type="ECO:0000313" key="15">
    <source>
        <dbReference type="Proteomes" id="UP000754883"/>
    </source>
</evidence>
<evidence type="ECO:0000256" key="11">
    <source>
        <dbReference type="ARBA" id="ARBA00051301"/>
    </source>
</evidence>
<evidence type="ECO:0000256" key="4">
    <source>
        <dbReference type="ARBA" id="ARBA00006247"/>
    </source>
</evidence>
<dbReference type="Pfam" id="PF01546">
    <property type="entry name" value="Peptidase_M20"/>
    <property type="match status" value="1"/>
</dbReference>
<dbReference type="PROSITE" id="PS00759">
    <property type="entry name" value="ARGE_DAPE_CPG2_2"/>
    <property type="match status" value="1"/>
</dbReference>
<dbReference type="Pfam" id="PF00291">
    <property type="entry name" value="PALP"/>
    <property type="match status" value="1"/>
</dbReference>
<proteinExistence type="inferred from homology"/>
<evidence type="ECO:0000256" key="7">
    <source>
        <dbReference type="ARBA" id="ARBA00022723"/>
    </source>
</evidence>
<dbReference type="Pfam" id="PF07687">
    <property type="entry name" value="M20_dimer"/>
    <property type="match status" value="1"/>
</dbReference>
<dbReference type="InterPro" id="IPR036052">
    <property type="entry name" value="TrpB-like_PALP_sf"/>
</dbReference>
<comment type="caution">
    <text evidence="14">The sequence shown here is derived from an EMBL/GenBank/DDBJ whole genome shotgun (WGS) entry which is preliminary data.</text>
</comment>
<feature type="domain" description="Peptidase M20 dimerisation" evidence="13">
    <location>
        <begin position="551"/>
        <end position="657"/>
    </location>
</feature>
<organism evidence="14 15">
    <name type="scientific">Clonostachys byssicola</name>
    <dbReference type="NCBI Taxonomy" id="160290"/>
    <lineage>
        <taxon>Eukaryota</taxon>
        <taxon>Fungi</taxon>
        <taxon>Dikarya</taxon>
        <taxon>Ascomycota</taxon>
        <taxon>Pezizomycotina</taxon>
        <taxon>Sordariomycetes</taxon>
        <taxon>Hypocreomycetidae</taxon>
        <taxon>Hypocreales</taxon>
        <taxon>Bionectriaceae</taxon>
        <taxon>Clonostachys</taxon>
    </lineage>
</organism>
<dbReference type="AlphaFoldDB" id="A0A9N9U691"/>
<dbReference type="Gene3D" id="3.30.70.360">
    <property type="match status" value="1"/>
</dbReference>
<dbReference type="SUPFAM" id="SSF53187">
    <property type="entry name" value="Zn-dependent exopeptidases"/>
    <property type="match status" value="1"/>
</dbReference>
<evidence type="ECO:0000256" key="1">
    <source>
        <dbReference type="ARBA" id="ARBA00001941"/>
    </source>
</evidence>
<keyword evidence="10" id="KW-0170">Cobalt</keyword>
<keyword evidence="9" id="KW-0862">Zinc</keyword>
<comment type="catalytic activity">
    <reaction evidence="11">
        <text>N-succinyl-(2S,6S)-2,6-diaminopimelate + H2O = (2S,6S)-2,6-diaminopimelate + succinate</text>
        <dbReference type="Rhea" id="RHEA:22608"/>
        <dbReference type="ChEBI" id="CHEBI:15377"/>
        <dbReference type="ChEBI" id="CHEBI:30031"/>
        <dbReference type="ChEBI" id="CHEBI:57609"/>
        <dbReference type="ChEBI" id="CHEBI:58087"/>
        <dbReference type="EC" id="3.5.1.18"/>
    </reaction>
</comment>
<evidence type="ECO:0000256" key="3">
    <source>
        <dbReference type="ARBA" id="ARBA00005130"/>
    </source>
</evidence>
<dbReference type="PANTHER" id="PTHR43808:SF25">
    <property type="entry name" value="PEPTIDASE M20 DIMERISATION DOMAIN-CONTAINING PROTEIN"/>
    <property type="match status" value="1"/>
</dbReference>
<dbReference type="EC" id="3.5.1.18" evidence="5"/>
<dbReference type="EMBL" id="CABFNO020001350">
    <property type="protein sequence ID" value="CAG9982778.1"/>
    <property type="molecule type" value="Genomic_DNA"/>
</dbReference>
<reference evidence="14" key="1">
    <citation type="submission" date="2021-10" db="EMBL/GenBank/DDBJ databases">
        <authorList>
            <person name="Piombo E."/>
        </authorList>
    </citation>
    <scope>NUCLEOTIDE SEQUENCE</scope>
</reference>
<evidence type="ECO:0000256" key="6">
    <source>
        <dbReference type="ARBA" id="ARBA00016853"/>
    </source>
</evidence>
<keyword evidence="8" id="KW-0378">Hydrolase</keyword>
<dbReference type="GO" id="GO:0009014">
    <property type="term" value="F:succinyl-diaminopimelate desuccinylase activity"/>
    <property type="evidence" value="ECO:0007669"/>
    <property type="project" value="UniProtKB-EC"/>
</dbReference>
<dbReference type="Proteomes" id="UP000754883">
    <property type="component" value="Unassembled WGS sequence"/>
</dbReference>
<dbReference type="InterPro" id="IPR002933">
    <property type="entry name" value="Peptidase_M20"/>
</dbReference>
<dbReference type="InterPro" id="IPR001926">
    <property type="entry name" value="TrpB-like_PALP"/>
</dbReference>
<dbReference type="Gene3D" id="3.40.630.10">
    <property type="entry name" value="Zn peptidases"/>
    <property type="match status" value="1"/>
</dbReference>
<name>A0A9N9U691_9HYPO</name>
<dbReference type="InterPro" id="IPR036264">
    <property type="entry name" value="Bact_exopeptidase_dim_dom"/>
</dbReference>
<sequence>MDSLQPSRRPPLANTCIRGHLPARPCGADSNKTRLVVDFYQQIEAQLPLRLVNIPQAARIVGLGHVYATQPMGLSWKELSISWAVFRAVTVHLDIPLDSPLSNVKNAISAQAITLVAAVDEAYALGVASAARLLTLPAKLHVSGGITSPTVRDRIRSEGAEPLLDSGTVVETIAAAKASAARINNAIFQDFLRFSEPNATSRWIVEGFSPFLQEVDKQLRASKVDLVVIPVGAGLLAEAVISHFHDSVGHGNPKILSVEPDTAACLWKSLEAKALVTTGTAPTIMGDLRRGEIADDSWDILRNGIDVAVTVSDFEAHQAILDLEKWHVQVGPSSAATLAALRLIPETRLAKLGLSSESTAVLLCTEGPAAYTVPHFVQGNDPVALTQTLVQIDSSSSTISTIPGPGETQIAHYVTAWMEHRNIESHWIEPVRGHPSVVGVVRGTGGGKSLLFNGHLDTVTLKTYEGEPLSGVISDGKLFGRGSADMKGGLAAAMVALASAKSMKIRGDVLLTAVADEEGYSVGTSDVLSAGWRADAALVNEPTNMEILHVHKGFALLEVNIYGVAAHGSRPDLGVDAICKAGYFLAQLDQFAHRLQHGQGSNPKIGPGSIHASIIKGGEEVASYPHFCNIILERRTVPGETPAIVEEQVRDILQSVADSVADFKFDLKLTFHRPPFELSLDHPFFKLVKDVVSESTGSEAVVAGAPYWTDSALLAAQGIPSLIWGPTGYGLHGKEEWVEIESVGKVATGLSEIIRRFCE</sequence>
<keyword evidence="15" id="KW-1185">Reference proteome</keyword>
<comment type="pathway">
    <text evidence="3">Amino-acid biosynthesis; L-lysine biosynthesis via DAP pathway; LL-2,6-diaminopimelate from (S)-tetrahydrodipicolinate (succinylase route): step 3/3.</text>
</comment>
<protein>
    <recommendedName>
        <fullName evidence="6">Probable succinyl-diaminopimelate desuccinylase</fullName>
        <ecNumber evidence="5">3.5.1.18</ecNumber>
    </recommendedName>
</protein>
<comment type="similarity">
    <text evidence="4">Belongs to the peptidase M20A family.</text>
</comment>
<dbReference type="Gene3D" id="3.40.50.1100">
    <property type="match status" value="2"/>
</dbReference>
<dbReference type="SUPFAM" id="SSF53686">
    <property type="entry name" value="Tryptophan synthase beta subunit-like PLP-dependent enzymes"/>
    <property type="match status" value="1"/>
</dbReference>
<keyword evidence="7" id="KW-0479">Metal-binding</keyword>
<dbReference type="SUPFAM" id="SSF55031">
    <property type="entry name" value="Bacterial exopeptidase dimerisation domain"/>
    <property type="match status" value="1"/>
</dbReference>
<dbReference type="OrthoDB" id="10059875at2759"/>
<accession>A0A9N9U691</accession>
<comment type="cofactor">
    <cofactor evidence="2">
        <name>Zn(2+)</name>
        <dbReference type="ChEBI" id="CHEBI:29105"/>
    </cofactor>
</comment>
<evidence type="ECO:0000259" key="13">
    <source>
        <dbReference type="Pfam" id="PF07687"/>
    </source>
</evidence>
<evidence type="ECO:0000256" key="10">
    <source>
        <dbReference type="ARBA" id="ARBA00023285"/>
    </source>
</evidence>
<dbReference type="InterPro" id="IPR050072">
    <property type="entry name" value="Peptidase_M20A"/>
</dbReference>
<evidence type="ECO:0000256" key="9">
    <source>
        <dbReference type="ARBA" id="ARBA00022833"/>
    </source>
</evidence>
<dbReference type="GO" id="GO:0046872">
    <property type="term" value="F:metal ion binding"/>
    <property type="evidence" value="ECO:0007669"/>
    <property type="project" value="UniProtKB-KW"/>
</dbReference>
<dbReference type="InterPro" id="IPR001261">
    <property type="entry name" value="ArgE/DapE_CS"/>
</dbReference>
<dbReference type="InterPro" id="IPR011650">
    <property type="entry name" value="Peptidase_M20_dimer"/>
</dbReference>
<dbReference type="NCBIfam" id="TIGR01910">
    <property type="entry name" value="DapE-ArgE"/>
    <property type="match status" value="1"/>
</dbReference>